<dbReference type="InterPro" id="IPR011333">
    <property type="entry name" value="SKP1/BTB/POZ_sf"/>
</dbReference>
<name>A0A9N9CP11_9GLOM</name>
<dbReference type="AlphaFoldDB" id="A0A9N9CP11"/>
<dbReference type="InterPro" id="IPR006571">
    <property type="entry name" value="TLDc_dom"/>
</dbReference>
<dbReference type="SMART" id="SM00584">
    <property type="entry name" value="TLDc"/>
    <property type="match status" value="1"/>
</dbReference>
<dbReference type="PROSITE" id="PS50097">
    <property type="entry name" value="BTB"/>
    <property type="match status" value="1"/>
</dbReference>
<keyword evidence="4" id="KW-1185">Reference proteome</keyword>
<evidence type="ECO:0000313" key="4">
    <source>
        <dbReference type="Proteomes" id="UP000789739"/>
    </source>
</evidence>
<dbReference type="Gene3D" id="3.30.710.10">
    <property type="entry name" value="Potassium Channel Kv1.1, Chain A"/>
    <property type="match status" value="1"/>
</dbReference>
<protein>
    <submittedName>
        <fullName evidence="3">3011_t:CDS:1</fullName>
    </submittedName>
</protein>
<dbReference type="InterPro" id="IPR051481">
    <property type="entry name" value="BTB-POZ/Galectin-3-binding"/>
</dbReference>
<proteinExistence type="predicted"/>
<evidence type="ECO:0000259" key="2">
    <source>
        <dbReference type="PROSITE" id="PS51886"/>
    </source>
</evidence>
<dbReference type="PANTHER" id="PTHR24410">
    <property type="entry name" value="HL07962P-RELATED"/>
    <property type="match status" value="1"/>
</dbReference>
<reference evidence="3" key="1">
    <citation type="submission" date="2021-06" db="EMBL/GenBank/DDBJ databases">
        <authorList>
            <person name="Kallberg Y."/>
            <person name="Tangrot J."/>
            <person name="Rosling A."/>
        </authorList>
    </citation>
    <scope>NUCLEOTIDE SEQUENCE</scope>
    <source>
        <strain evidence="3">BR232B</strain>
    </source>
</reference>
<evidence type="ECO:0000259" key="1">
    <source>
        <dbReference type="PROSITE" id="PS50097"/>
    </source>
</evidence>
<dbReference type="OrthoDB" id="6359816at2759"/>
<dbReference type="PROSITE" id="PS51886">
    <property type="entry name" value="TLDC"/>
    <property type="match status" value="1"/>
</dbReference>
<accession>A0A9N9CP11</accession>
<dbReference type="InterPro" id="IPR000210">
    <property type="entry name" value="BTB/POZ_dom"/>
</dbReference>
<dbReference type="Gene3D" id="1.25.40.420">
    <property type="match status" value="1"/>
</dbReference>
<dbReference type="PANTHER" id="PTHR24410:SF23">
    <property type="entry name" value="BTB DOMAIN-CONTAINING PROTEIN-RELATED"/>
    <property type="match status" value="1"/>
</dbReference>
<gene>
    <name evidence="3" type="ORF">PBRASI_LOCUS8048</name>
</gene>
<dbReference type="SUPFAM" id="SSF54695">
    <property type="entry name" value="POZ domain"/>
    <property type="match status" value="1"/>
</dbReference>
<comment type="caution">
    <text evidence="3">The sequence shown here is derived from an EMBL/GenBank/DDBJ whole genome shotgun (WGS) entry which is preliminary data.</text>
</comment>
<dbReference type="EMBL" id="CAJVPI010001356">
    <property type="protein sequence ID" value="CAG8608749.1"/>
    <property type="molecule type" value="Genomic_DNA"/>
</dbReference>
<dbReference type="SMART" id="SM00225">
    <property type="entry name" value="BTB"/>
    <property type="match status" value="1"/>
</dbReference>
<dbReference type="Pfam" id="PF00651">
    <property type="entry name" value="BTB"/>
    <property type="match status" value="1"/>
</dbReference>
<feature type="domain" description="BTB" evidence="1">
    <location>
        <begin position="23"/>
        <end position="96"/>
    </location>
</feature>
<evidence type="ECO:0000313" key="3">
    <source>
        <dbReference type="EMBL" id="CAG8608749.1"/>
    </source>
</evidence>
<dbReference type="Proteomes" id="UP000789739">
    <property type="component" value="Unassembled WGS sequence"/>
</dbReference>
<feature type="domain" description="TLDc" evidence="2">
    <location>
        <begin position="294"/>
        <end position="464"/>
    </location>
</feature>
<dbReference type="Pfam" id="PF07534">
    <property type="entry name" value="TLD"/>
    <property type="match status" value="1"/>
</dbReference>
<organism evidence="3 4">
    <name type="scientific">Paraglomus brasilianum</name>
    <dbReference type="NCBI Taxonomy" id="144538"/>
    <lineage>
        <taxon>Eukaryota</taxon>
        <taxon>Fungi</taxon>
        <taxon>Fungi incertae sedis</taxon>
        <taxon>Mucoromycota</taxon>
        <taxon>Glomeromycotina</taxon>
        <taxon>Glomeromycetes</taxon>
        <taxon>Paraglomerales</taxon>
        <taxon>Paraglomeraceae</taxon>
        <taxon>Paraglomus</taxon>
    </lineage>
</organism>
<sequence length="512" mass="58559">MSFQFYPNLSTDLSRLLDSADDYNVRMLIGKDGNARTFNAHSVILRARSAYFHAALSKDWARTEEGSIIFKKENISPKIFQVILRYIYGGVLSCKLETGNEVLELLLAADEMQLEELIKPVQMHLLQEWEPWIRSNFILLHRVSSANSAFKELFAYCSETILDDPVILFKTGDYLTADEDTLISVLERNDLVMEEVDIWNHVISWGKARMNETLAADPNKWVDEDFEVLKSVLKRCLPLVRVDTIRPEDFYNQVKPYKKILPRELYQAILKRQFIPSSPLSLNVLPPRTGIDSNLITWKHVDILASWIDRKGRDQYYLKQNQYCFKLLLRGSVSGFTPKTFHELCDAKGPTVIIIKPAHSNDLIGGYNPIGWRDDGGYQSTTDSFLFKLSDNVGIGKISRVRNKEHAVGWHSDCGPDFGMSDLCLHGHFRDESSCYCRPESYASPIFSNVETFSVEEYEVFQVKRKSTKRVSESGKSVMDVMMNEVAGGIINAVTSRESDRVTNRDTTRDSR</sequence>